<evidence type="ECO:0000313" key="2">
    <source>
        <dbReference type="EMBL" id="VDM57078.1"/>
    </source>
</evidence>
<protein>
    <submittedName>
        <fullName evidence="4">Methyltransf_11 domain-containing protein</fullName>
    </submittedName>
</protein>
<evidence type="ECO:0000256" key="1">
    <source>
        <dbReference type="SAM" id="MobiDB-lite"/>
    </source>
</evidence>
<reference evidence="2 3" key="2">
    <citation type="submission" date="2018-11" db="EMBL/GenBank/DDBJ databases">
        <authorList>
            <consortium name="Pathogen Informatics"/>
        </authorList>
    </citation>
    <scope>NUCLEOTIDE SEQUENCE [LARGE SCALE GENOMIC DNA]</scope>
    <source>
        <strain evidence="2 3">Costa Rica</strain>
    </source>
</reference>
<dbReference type="STRING" id="334426.A0A0R3PL88"/>
<name>A0A0R3PL88_ANGCS</name>
<dbReference type="AlphaFoldDB" id="A0A0R3PL88"/>
<proteinExistence type="predicted"/>
<gene>
    <name evidence="2" type="ORF">ACOC_LOCUS5493</name>
</gene>
<reference evidence="4" key="1">
    <citation type="submission" date="2017-02" db="UniProtKB">
        <authorList>
            <consortium name="WormBaseParasite"/>
        </authorList>
    </citation>
    <scope>IDENTIFICATION</scope>
</reference>
<dbReference type="WBParaSite" id="ACOC_0000549201-mRNA-1">
    <property type="protein sequence ID" value="ACOC_0000549201-mRNA-1"/>
    <property type="gene ID" value="ACOC_0000549201"/>
</dbReference>
<dbReference type="EMBL" id="UYYA01003874">
    <property type="protein sequence ID" value="VDM57078.1"/>
    <property type="molecule type" value="Genomic_DNA"/>
</dbReference>
<dbReference type="Proteomes" id="UP000267027">
    <property type="component" value="Unassembled WGS sequence"/>
</dbReference>
<feature type="region of interest" description="Disordered" evidence="1">
    <location>
        <begin position="183"/>
        <end position="214"/>
    </location>
</feature>
<evidence type="ECO:0000313" key="4">
    <source>
        <dbReference type="WBParaSite" id="ACOC_0000549201-mRNA-1"/>
    </source>
</evidence>
<sequence>MRQGKMEDLLAPTRVTRRSTGLQLNEYSDGSMDVTCCFGHIYHDLDPTTLKLNERQCGVLRKLIEQNVFVTDICAQMKKEYPPMNRLHYTSQNDVRNLAIRLGLSIRIGRKKTLRRSTNYNDEEYAENLLNEKGSTVISDGYPALHSYPVDEYDIETNDRSDEDSHMFEDFSSSLWKPPVQSSVSLDYTESGRPPRVKRLPRRFMDDSTRIKHK</sequence>
<keyword evidence="3" id="KW-1185">Reference proteome</keyword>
<feature type="compositionally biased region" description="Basic and acidic residues" evidence="1">
    <location>
        <begin position="203"/>
        <end position="214"/>
    </location>
</feature>
<accession>A0A0R3PL88</accession>
<evidence type="ECO:0000313" key="3">
    <source>
        <dbReference type="Proteomes" id="UP000267027"/>
    </source>
</evidence>
<organism evidence="4">
    <name type="scientific">Angiostrongylus costaricensis</name>
    <name type="common">Nematode worm</name>
    <dbReference type="NCBI Taxonomy" id="334426"/>
    <lineage>
        <taxon>Eukaryota</taxon>
        <taxon>Metazoa</taxon>
        <taxon>Ecdysozoa</taxon>
        <taxon>Nematoda</taxon>
        <taxon>Chromadorea</taxon>
        <taxon>Rhabditida</taxon>
        <taxon>Rhabditina</taxon>
        <taxon>Rhabditomorpha</taxon>
        <taxon>Strongyloidea</taxon>
        <taxon>Metastrongylidae</taxon>
        <taxon>Angiostrongylus</taxon>
    </lineage>
</organism>
<dbReference type="OrthoDB" id="5855354at2759"/>